<reference evidence="1 2" key="1">
    <citation type="journal article" date="2020" name="Genome Biol. Evol.">
        <title>Comparative genomics of strictly vertically transmitted, feminizing microsporidia endosymbionts of amphipod crustaceans.</title>
        <authorList>
            <person name="Cormier A."/>
            <person name="Chebbi M.A."/>
            <person name="Giraud I."/>
            <person name="Wattier R."/>
            <person name="Teixeira M."/>
            <person name="Gilbert C."/>
            <person name="Rigaud T."/>
            <person name="Cordaux R."/>
        </authorList>
    </citation>
    <scope>NUCLEOTIDE SEQUENCE [LARGE SCALE GENOMIC DNA]</scope>
    <source>
        <strain evidence="1 2">Ou3-Ou53</strain>
    </source>
</reference>
<protein>
    <recommendedName>
        <fullName evidence="3">Repressor of RNA polymerase III transcription</fullName>
    </recommendedName>
</protein>
<evidence type="ECO:0000313" key="2">
    <source>
        <dbReference type="Proteomes" id="UP000740883"/>
    </source>
</evidence>
<organism evidence="1 2">
    <name type="scientific">Nosema granulosis</name>
    <dbReference type="NCBI Taxonomy" id="83296"/>
    <lineage>
        <taxon>Eukaryota</taxon>
        <taxon>Fungi</taxon>
        <taxon>Fungi incertae sedis</taxon>
        <taxon>Microsporidia</taxon>
        <taxon>Nosematidae</taxon>
        <taxon>Nosema</taxon>
    </lineage>
</organism>
<dbReference type="PANTHER" id="PTHR22504:SF0">
    <property type="entry name" value="REPRESSOR OF RNA POLYMERASE III TRANSCRIPTION MAF1 HOMOLOG"/>
    <property type="match status" value="1"/>
</dbReference>
<keyword evidence="2" id="KW-1185">Reference proteome</keyword>
<evidence type="ECO:0008006" key="3">
    <source>
        <dbReference type="Google" id="ProtNLM"/>
    </source>
</evidence>
<dbReference type="InterPro" id="IPR015257">
    <property type="entry name" value="Maf1"/>
</dbReference>
<name>A0A9P6KXR6_9MICR</name>
<dbReference type="PANTHER" id="PTHR22504">
    <property type="entry name" value="REPRESSOR OF RNA POLYMERASE III TRANSCRIPTION MAF1"/>
    <property type="match status" value="1"/>
</dbReference>
<gene>
    <name evidence="1" type="ORF">NGRA_2394</name>
</gene>
<dbReference type="AlphaFoldDB" id="A0A9P6KXR6"/>
<dbReference type="GO" id="GO:0005634">
    <property type="term" value="C:nucleus"/>
    <property type="evidence" value="ECO:0007669"/>
    <property type="project" value="TreeGrafter"/>
</dbReference>
<dbReference type="GO" id="GO:0000994">
    <property type="term" value="F:RNA polymerase III core binding"/>
    <property type="evidence" value="ECO:0007669"/>
    <property type="project" value="TreeGrafter"/>
</dbReference>
<dbReference type="Pfam" id="PF09174">
    <property type="entry name" value="Maf1"/>
    <property type="match status" value="1"/>
</dbReference>
<dbReference type="EMBL" id="SBJO01000257">
    <property type="protein sequence ID" value="KAF9761827.1"/>
    <property type="molecule type" value="Genomic_DNA"/>
</dbReference>
<dbReference type="InterPro" id="IPR038564">
    <property type="entry name" value="Maf1_sf"/>
</dbReference>
<dbReference type="GO" id="GO:0016480">
    <property type="term" value="P:negative regulation of transcription by RNA polymerase III"/>
    <property type="evidence" value="ECO:0007669"/>
    <property type="project" value="InterPro"/>
</dbReference>
<proteinExistence type="predicted"/>
<comment type="caution">
    <text evidence="1">The sequence shown here is derived from an EMBL/GenBank/DDBJ whole genome shotgun (WGS) entry which is preliminary data.</text>
</comment>
<evidence type="ECO:0000313" key="1">
    <source>
        <dbReference type="EMBL" id="KAF9761827.1"/>
    </source>
</evidence>
<sequence>MKYLEINQILRTNEILKTIQEQYPIILDLEVYSCKNSKNYKVYRNVQKPLRYLLETLQQAFPDYSFTGETWSSFKKVDFQKVANELIYSFLTFYKVKEKVDELVEFLGLIIDKTMYIDECEIYSYTSRKGPFENNNWFFCFLFYSKVNKRVLYLSVRNPEDVL</sequence>
<dbReference type="Proteomes" id="UP000740883">
    <property type="component" value="Unassembled WGS sequence"/>
</dbReference>
<dbReference type="Gene3D" id="3.40.1000.50">
    <property type="entry name" value="Repressor of RNA polymerase III transcription Maf1"/>
    <property type="match status" value="1"/>
</dbReference>
<dbReference type="OrthoDB" id="277029at2759"/>
<accession>A0A9P6KXR6</accession>